<comment type="catalytic activity">
    <reaction evidence="8 9">
        <text>an N-terminal (5-L-glutamyl)-[peptide] + an alpha-amino acid = 5-L-glutamyl amino acid + an N-terminal L-alpha-aminoacyl-[peptide]</text>
        <dbReference type="Rhea" id="RHEA:23904"/>
        <dbReference type="Rhea" id="RHEA-COMP:9780"/>
        <dbReference type="Rhea" id="RHEA-COMP:9795"/>
        <dbReference type="ChEBI" id="CHEBI:77644"/>
        <dbReference type="ChEBI" id="CHEBI:78597"/>
        <dbReference type="ChEBI" id="CHEBI:78599"/>
        <dbReference type="ChEBI" id="CHEBI:78608"/>
        <dbReference type="EC" id="2.3.2.2"/>
    </reaction>
</comment>
<sequence length="579" mass="61659">MFIRSLIASTLLLSNLSHSNSQSADAFAPEQASGIQAKTEVSAKKFMVSAANPLAVEAGYEVLKAGGSAVDAMIAVQSVLGLVEPQSSGIGGGAFVVYYDAAKQQLTTFDARETAPSKVDASLFLDEQGKPLKFYDAVVGGRSVGTPGVVALFEEMHQRYGSSDWQALFKPAIGLAKEGFRVSPRLAKLIAGDAERLGRYPSSRDYFFDDAAEPLREGHLLKNPDYANTLQLIAEQGSSGFYQGDTAKAIVAAVSQFNDNPGLLSEKDLANYQVKQRPALCSAYFQYSVCGMGPPSSGASTVGQILGIAAHYPLADWGPNNPQSWRILGDASRLAFADRGAYLADSDFVDVPLSSLLSPEYLAKRAKLLSSDKALTSVSPGEFPLSAHHSKDESLELPSTTHISIVDAKGNVLSMTSSIENAFGSRVFVKGFLLNNQLTDFSFVAEKNGKKVANAVAANKRPRSSMAPTIVMEKDKPIIAIGSPGGSSIIGYVAQSLVNHLSWGMSLQQAVEQPHLNNRFGTFELEANTAAADQQTALEALGYKTKIKDMTSGLQGIRIYPDKLVGAADPRREGVAKGD</sequence>
<reference evidence="11 12" key="2">
    <citation type="submission" date="2023-12" db="EMBL/GenBank/DDBJ databases">
        <authorList>
            <consortium name="Cladostephus spongiosus"/>
            <person name="Lorente B."/>
            <person name="Cabral C."/>
            <person name="Frias J."/>
            <person name="Faria J."/>
            <person name="Toubarro D."/>
        </authorList>
    </citation>
    <scope>NUCLEOTIDE SEQUENCE [LARGE SCALE GENOMIC DNA]</scope>
    <source>
        <strain evidence="11 12">ZMCS4</strain>
    </source>
</reference>
<dbReference type="EC" id="2.3.2.2" evidence="9"/>
<gene>
    <name evidence="11" type="primary">ggt</name>
    <name evidence="11" type="ORF">SNR37_003323</name>
</gene>
<evidence type="ECO:0000256" key="4">
    <source>
        <dbReference type="ARBA" id="ARBA00022679"/>
    </source>
</evidence>
<reference evidence="12" key="1">
    <citation type="submission" date="2023-07" db="EMBL/GenBank/DDBJ databases">
        <title>Draft genome sequence of Agarivorans aestuarii strain ZMCS4, a CAZymes producing bacteria isolated from the marine brown algae Clodostephus spongiosus.</title>
        <authorList>
            <person name="Lorente B."/>
            <person name="Cabral C."/>
            <person name="Frias J."/>
            <person name="Faria J."/>
            <person name="Toubarro D."/>
        </authorList>
    </citation>
    <scope>NUCLEOTIDE SEQUENCE [LARGE SCALE GENOMIC DNA]</scope>
    <source>
        <strain evidence="12">ZMCS4</strain>
    </source>
</reference>
<dbReference type="InterPro" id="IPR043137">
    <property type="entry name" value="GGT_ssub_C"/>
</dbReference>
<comment type="similarity">
    <text evidence="3 9">Belongs to the gamma-glutamyltransferase family.</text>
</comment>
<comment type="catalytic activity">
    <reaction evidence="2 9">
        <text>glutathione + H2O = L-cysteinylglycine + L-glutamate</text>
        <dbReference type="Rhea" id="RHEA:28807"/>
        <dbReference type="ChEBI" id="CHEBI:15377"/>
        <dbReference type="ChEBI" id="CHEBI:29985"/>
        <dbReference type="ChEBI" id="CHEBI:57925"/>
        <dbReference type="ChEBI" id="CHEBI:61694"/>
        <dbReference type="EC" id="3.4.19.13"/>
    </reaction>
</comment>
<feature type="signal peptide" evidence="10">
    <location>
        <begin position="1"/>
        <end position="23"/>
    </location>
</feature>
<evidence type="ECO:0000256" key="7">
    <source>
        <dbReference type="ARBA" id="ARBA00023315"/>
    </source>
</evidence>
<comment type="subunit">
    <text evidence="9">This enzyme consists of two polypeptide chains, which are synthesized in precursor form from a single polypeptide.</text>
</comment>
<evidence type="ECO:0000256" key="1">
    <source>
        <dbReference type="ARBA" id="ARBA00001049"/>
    </source>
</evidence>
<dbReference type="EMBL" id="JAYDYW010000006">
    <property type="protein sequence ID" value="MEE1673896.1"/>
    <property type="molecule type" value="Genomic_DNA"/>
</dbReference>
<dbReference type="Proteomes" id="UP001310248">
    <property type="component" value="Unassembled WGS sequence"/>
</dbReference>
<evidence type="ECO:0000256" key="5">
    <source>
        <dbReference type="ARBA" id="ARBA00022801"/>
    </source>
</evidence>
<dbReference type="Gene3D" id="1.10.246.130">
    <property type="match status" value="1"/>
</dbReference>
<dbReference type="GO" id="GO:0103068">
    <property type="term" value="F:leukotriene C4 gamma-glutamyl transferase activity"/>
    <property type="evidence" value="ECO:0007669"/>
    <property type="project" value="UniProtKB-EC"/>
</dbReference>
<dbReference type="EC" id="3.4.19.13" evidence="9"/>
<dbReference type="NCBIfam" id="TIGR00066">
    <property type="entry name" value="g_glut_trans"/>
    <property type="match status" value="1"/>
</dbReference>
<keyword evidence="6 9" id="KW-0865">Zymogen</keyword>
<dbReference type="Pfam" id="PF01019">
    <property type="entry name" value="G_glu_transpept"/>
    <property type="match status" value="1"/>
</dbReference>
<keyword evidence="10" id="KW-0732">Signal</keyword>
<dbReference type="InterPro" id="IPR029055">
    <property type="entry name" value="Ntn_hydrolases_N"/>
</dbReference>
<evidence type="ECO:0000256" key="2">
    <source>
        <dbReference type="ARBA" id="ARBA00001089"/>
    </source>
</evidence>
<proteinExistence type="inferred from homology"/>
<comment type="pathway">
    <text evidence="9">Sulfur metabolism; glutathione metabolism.</text>
</comment>
<dbReference type="InterPro" id="IPR000101">
    <property type="entry name" value="GGT_peptidase"/>
</dbReference>
<evidence type="ECO:0000313" key="11">
    <source>
        <dbReference type="EMBL" id="MEE1673896.1"/>
    </source>
</evidence>
<keyword evidence="7 9" id="KW-0012">Acyltransferase</keyword>
<comment type="caution">
    <text evidence="11">The sequence shown here is derived from an EMBL/GenBank/DDBJ whole genome shotgun (WGS) entry which is preliminary data.</text>
</comment>
<keyword evidence="4 9" id="KW-0808">Transferase</keyword>
<dbReference type="InterPro" id="IPR043138">
    <property type="entry name" value="GGT_lsub"/>
</dbReference>
<dbReference type="InterPro" id="IPR051792">
    <property type="entry name" value="GGT_bact"/>
</dbReference>
<evidence type="ECO:0000256" key="9">
    <source>
        <dbReference type="RuleBase" id="RU368036"/>
    </source>
</evidence>
<dbReference type="PANTHER" id="PTHR43199:SF1">
    <property type="entry name" value="GLUTATHIONE HYDROLASE PROENZYME"/>
    <property type="match status" value="1"/>
</dbReference>
<keyword evidence="5 9" id="KW-0378">Hydrolase</keyword>
<evidence type="ECO:0000256" key="10">
    <source>
        <dbReference type="SAM" id="SignalP"/>
    </source>
</evidence>
<evidence type="ECO:0000256" key="3">
    <source>
        <dbReference type="ARBA" id="ARBA00009381"/>
    </source>
</evidence>
<evidence type="ECO:0000313" key="12">
    <source>
        <dbReference type="Proteomes" id="UP001310248"/>
    </source>
</evidence>
<comment type="PTM">
    <text evidence="9">Cleaved by autocatalysis into a large and a small subunit.</text>
</comment>
<dbReference type="PANTHER" id="PTHR43199">
    <property type="entry name" value="GLUTATHIONE HYDROLASE"/>
    <property type="match status" value="1"/>
</dbReference>
<protein>
    <recommendedName>
        <fullName evidence="9">Glutathione hydrolase proenzyme</fullName>
        <ecNumber evidence="9">2.3.2.2</ecNumber>
        <ecNumber evidence="9">3.4.19.13</ecNumber>
    </recommendedName>
    <component>
        <recommendedName>
            <fullName evidence="9">Glutathione hydrolase large chain</fullName>
        </recommendedName>
    </component>
    <component>
        <recommendedName>
            <fullName evidence="9">Glutathione hydrolase small chain</fullName>
        </recommendedName>
    </component>
</protein>
<dbReference type="Gene3D" id="3.60.20.40">
    <property type="match status" value="1"/>
</dbReference>
<evidence type="ECO:0000256" key="8">
    <source>
        <dbReference type="ARBA" id="ARBA00047417"/>
    </source>
</evidence>
<accession>A0ABU7G3D2</accession>
<dbReference type="SUPFAM" id="SSF56235">
    <property type="entry name" value="N-terminal nucleophile aminohydrolases (Ntn hydrolases)"/>
    <property type="match status" value="1"/>
</dbReference>
<evidence type="ECO:0000256" key="6">
    <source>
        <dbReference type="ARBA" id="ARBA00023145"/>
    </source>
</evidence>
<keyword evidence="12" id="KW-1185">Reference proteome</keyword>
<dbReference type="PRINTS" id="PR01210">
    <property type="entry name" value="GGTRANSPTASE"/>
</dbReference>
<organism evidence="11 12">
    <name type="scientific">Agarivorans aestuarii</name>
    <dbReference type="NCBI Taxonomy" id="1563703"/>
    <lineage>
        <taxon>Bacteria</taxon>
        <taxon>Pseudomonadati</taxon>
        <taxon>Pseudomonadota</taxon>
        <taxon>Gammaproteobacteria</taxon>
        <taxon>Alteromonadales</taxon>
        <taxon>Alteromonadaceae</taxon>
        <taxon>Agarivorans</taxon>
    </lineage>
</organism>
<dbReference type="RefSeq" id="WP_329775124.1">
    <property type="nucleotide sequence ID" value="NZ_JAYDYW010000006.1"/>
</dbReference>
<comment type="catalytic activity">
    <reaction evidence="1 9">
        <text>an S-substituted glutathione + H2O = an S-substituted L-cysteinylglycine + L-glutamate</text>
        <dbReference type="Rhea" id="RHEA:59468"/>
        <dbReference type="ChEBI" id="CHEBI:15377"/>
        <dbReference type="ChEBI" id="CHEBI:29985"/>
        <dbReference type="ChEBI" id="CHEBI:90779"/>
        <dbReference type="ChEBI" id="CHEBI:143103"/>
        <dbReference type="EC" id="3.4.19.13"/>
    </reaction>
</comment>
<feature type="chain" id="PRO_5045765753" description="Glutathione hydrolase proenzyme" evidence="10">
    <location>
        <begin position="24"/>
        <end position="579"/>
    </location>
</feature>
<keyword evidence="9" id="KW-0317">Glutathione biosynthesis</keyword>
<name>A0ABU7G3D2_9ALTE</name>